<evidence type="ECO:0008006" key="3">
    <source>
        <dbReference type="Google" id="ProtNLM"/>
    </source>
</evidence>
<protein>
    <recommendedName>
        <fullName evidence="3">Methyltransferase type 11 domain-containing protein</fullName>
    </recommendedName>
</protein>
<dbReference type="Proteomes" id="UP000176650">
    <property type="component" value="Unassembled WGS sequence"/>
</dbReference>
<dbReference type="Gene3D" id="3.40.50.150">
    <property type="entry name" value="Vaccinia Virus protein VP39"/>
    <property type="match status" value="1"/>
</dbReference>
<dbReference type="SUPFAM" id="SSF53335">
    <property type="entry name" value="S-adenosyl-L-methionine-dependent methyltransferases"/>
    <property type="match status" value="1"/>
</dbReference>
<evidence type="ECO:0000313" key="1">
    <source>
        <dbReference type="EMBL" id="OGD34837.1"/>
    </source>
</evidence>
<evidence type="ECO:0000313" key="2">
    <source>
        <dbReference type="Proteomes" id="UP000176650"/>
    </source>
</evidence>
<dbReference type="EMBL" id="MEYS01000001">
    <property type="protein sequence ID" value="OGD34837.1"/>
    <property type="molecule type" value="Genomic_DNA"/>
</dbReference>
<sequence length="80" mass="9288">MHRVLKKGGYLFLTTPAPSAKPVLEFLAYTLKLIDEKEIRDHKKYFSRKELKKLFSDLGYARIRVAPFQFGLNTIAVCKK</sequence>
<reference evidence="1 2" key="1">
    <citation type="journal article" date="2016" name="Nat. Commun.">
        <title>Thousands of microbial genomes shed light on interconnected biogeochemical processes in an aquifer system.</title>
        <authorList>
            <person name="Anantharaman K."/>
            <person name="Brown C.T."/>
            <person name="Hug L.A."/>
            <person name="Sharon I."/>
            <person name="Castelle C.J."/>
            <person name="Probst A.J."/>
            <person name="Thomas B.C."/>
            <person name="Singh A."/>
            <person name="Wilkins M.J."/>
            <person name="Karaoz U."/>
            <person name="Brodie E.L."/>
            <person name="Williams K.H."/>
            <person name="Hubbard S.S."/>
            <person name="Banfield J.F."/>
        </authorList>
    </citation>
    <scope>NUCLEOTIDE SEQUENCE [LARGE SCALE GENOMIC DNA]</scope>
</reference>
<name>A0A1F5BW45_9BACT</name>
<gene>
    <name evidence="1" type="ORF">A2988_04090</name>
</gene>
<dbReference type="InterPro" id="IPR029063">
    <property type="entry name" value="SAM-dependent_MTases_sf"/>
</dbReference>
<dbReference type="STRING" id="1797298.A2988_04090"/>
<dbReference type="AlphaFoldDB" id="A0A1F5BW45"/>
<organism evidence="1 2">
    <name type="scientific">Candidatus Azambacteria bacterium RIFCSPLOWO2_01_FULL_46_25</name>
    <dbReference type="NCBI Taxonomy" id="1797298"/>
    <lineage>
        <taxon>Bacteria</taxon>
        <taxon>Candidatus Azamiibacteriota</taxon>
    </lineage>
</organism>
<proteinExistence type="predicted"/>
<comment type="caution">
    <text evidence="1">The sequence shown here is derived from an EMBL/GenBank/DDBJ whole genome shotgun (WGS) entry which is preliminary data.</text>
</comment>
<accession>A0A1F5BW45</accession>